<dbReference type="GO" id="GO:0003887">
    <property type="term" value="F:DNA-directed DNA polymerase activity"/>
    <property type="evidence" value="ECO:0007669"/>
    <property type="project" value="UniProtKB-KW"/>
</dbReference>
<dbReference type="HOGENOM" id="CLU_012348_5_1_9"/>
<keyword evidence="3" id="KW-0548">Nucleotidyltransferase</keyword>
<dbReference type="InterPro" id="IPR050116">
    <property type="entry name" value="DNA_polymerase-Y"/>
</dbReference>
<keyword evidence="2" id="KW-0515">Mutator protein</keyword>
<feature type="coiled-coil region" evidence="6">
    <location>
        <begin position="446"/>
        <end position="473"/>
    </location>
</feature>
<feature type="domain" description="UmuC" evidence="8">
    <location>
        <begin position="8"/>
        <end position="236"/>
    </location>
</feature>
<dbReference type="GO" id="GO:0003684">
    <property type="term" value="F:damaged DNA binding"/>
    <property type="evidence" value="ECO:0007669"/>
    <property type="project" value="InterPro"/>
</dbReference>
<evidence type="ECO:0000313" key="10">
    <source>
        <dbReference type="Proteomes" id="UP000003136"/>
    </source>
</evidence>
<evidence type="ECO:0000256" key="7">
    <source>
        <dbReference type="SAM" id="MobiDB-lite"/>
    </source>
</evidence>
<dbReference type="PANTHER" id="PTHR11076:SF35">
    <property type="entry name" value="DNA REPAIR PROTEIN HOMOLOG YOBH"/>
    <property type="match status" value="1"/>
</dbReference>
<evidence type="ECO:0000256" key="6">
    <source>
        <dbReference type="SAM" id="Coils"/>
    </source>
</evidence>
<sequence>MMAKQKTYIAIDLKSFYASVECKERNRDPLTTNLVVADKSRTEKTICLAVSPSLKSYGIPGRPRLFEVVQKVKEANNTRRWKALNRTFTGSSDDSTELNANPALEIDYIVAPPRMAYYLEYSTKIYSVYLKYIAPEDIFPYSIDEVFIDATNYLNTYQMTARELAMTMIQDVLKTTGITATAGIGTNMYLCKIAMDIVAKHIEPDKDGVRIAELDEMSYRRQLWNHRPLTDFWRVGKGYAKKLEEHGLFTMGDIARCSIGKSNELYNEELLYKLFGINAELLIDHAWGYEPCTMEQVKAYKPETNSVCSGQVLHCPYDYEKAKLIVKEMTDQMVLDLVDKGLVTDQLVLTIGYDIENLSNPNLKYQYKGEVTIDRYGRKVPKHAHGTANLEKKTSSTRLITNAVMDLYDRIVDEHLLVRRITITANKLVDEKSVKQEDEYQQLDLFTDYEAQRKKQAEEEEKLERERRMQEAMLSIKKKFGKNAVLKGMNLEEGATAKDRNEQIGGHKA</sequence>
<proteinExistence type="inferred from homology"/>
<dbReference type="Gene3D" id="1.10.150.20">
    <property type="entry name" value="5' to 3' exonuclease, C-terminal subdomain"/>
    <property type="match status" value="1"/>
</dbReference>
<evidence type="ECO:0000313" key="9">
    <source>
        <dbReference type="EMBL" id="EEC57249.1"/>
    </source>
</evidence>
<keyword evidence="5" id="KW-0808">Transferase</keyword>
<dbReference type="Gene3D" id="3.30.70.270">
    <property type="match status" value="1"/>
</dbReference>
<reference evidence="9 10" key="1">
    <citation type="submission" date="2008-11" db="EMBL/GenBank/DDBJ databases">
        <title>Draft genome sequence of Bacteroides pectinophilus (ATCC 43243).</title>
        <authorList>
            <person name="Sudarsanam P."/>
            <person name="Ley R."/>
            <person name="Guruge J."/>
            <person name="Turnbaugh P.J."/>
            <person name="Mahowald M."/>
            <person name="Liep D."/>
            <person name="Gordon J."/>
        </authorList>
    </citation>
    <scope>NUCLEOTIDE SEQUENCE [LARGE SCALE GENOMIC DNA]</scope>
    <source>
        <strain evidence="9 10">ATCC 43243</strain>
    </source>
</reference>
<name>B7ARQ3_9FIRM</name>
<keyword evidence="4" id="KW-0227">DNA damage</keyword>
<dbReference type="InterPro" id="IPR001126">
    <property type="entry name" value="UmuC"/>
</dbReference>
<dbReference type="PANTHER" id="PTHR11076">
    <property type="entry name" value="DNA REPAIR POLYMERASE UMUC / TRANSFERASE FAMILY MEMBER"/>
    <property type="match status" value="1"/>
</dbReference>
<evidence type="ECO:0000256" key="4">
    <source>
        <dbReference type="ARBA" id="ARBA00022763"/>
    </source>
</evidence>
<keyword evidence="5" id="KW-0239">DNA-directed DNA polymerase</keyword>
<evidence type="ECO:0000256" key="3">
    <source>
        <dbReference type="ARBA" id="ARBA00022695"/>
    </source>
</evidence>
<dbReference type="Pfam" id="PF11799">
    <property type="entry name" value="IMS_C"/>
    <property type="match status" value="1"/>
</dbReference>
<dbReference type="Pfam" id="PF00817">
    <property type="entry name" value="IMS"/>
    <property type="match status" value="1"/>
</dbReference>
<dbReference type="InterPro" id="IPR043502">
    <property type="entry name" value="DNA/RNA_pol_sf"/>
</dbReference>
<dbReference type="PROSITE" id="PS50173">
    <property type="entry name" value="UMUC"/>
    <property type="match status" value="1"/>
</dbReference>
<dbReference type="EMBL" id="ABVQ01000036">
    <property type="protein sequence ID" value="EEC57249.1"/>
    <property type="molecule type" value="Genomic_DNA"/>
</dbReference>
<dbReference type="GO" id="GO:0042276">
    <property type="term" value="P:error-prone translesion synthesis"/>
    <property type="evidence" value="ECO:0007669"/>
    <property type="project" value="TreeGrafter"/>
</dbReference>
<dbReference type="eggNOG" id="COG0389">
    <property type="taxonomic scope" value="Bacteria"/>
</dbReference>
<comment type="similarity">
    <text evidence="1">Belongs to the DNA polymerase type-Y family.</text>
</comment>
<evidence type="ECO:0000256" key="2">
    <source>
        <dbReference type="ARBA" id="ARBA00022457"/>
    </source>
</evidence>
<reference evidence="9 10" key="2">
    <citation type="submission" date="2008-11" db="EMBL/GenBank/DDBJ databases">
        <authorList>
            <person name="Fulton L."/>
            <person name="Clifton S."/>
            <person name="Fulton B."/>
            <person name="Xu J."/>
            <person name="Minx P."/>
            <person name="Pepin K.H."/>
            <person name="Johnson M."/>
            <person name="Bhonagiri V."/>
            <person name="Nash W.E."/>
            <person name="Mardis E.R."/>
            <person name="Wilson R.K."/>
        </authorList>
    </citation>
    <scope>NUCLEOTIDE SEQUENCE [LARGE SCALE GENOMIC DNA]</scope>
    <source>
        <strain evidence="9 10">ATCC 43243</strain>
    </source>
</reference>
<protein>
    <recommendedName>
        <fullName evidence="8">UmuC domain-containing protein</fullName>
    </recommendedName>
</protein>
<dbReference type="GO" id="GO:0006281">
    <property type="term" value="P:DNA repair"/>
    <property type="evidence" value="ECO:0007669"/>
    <property type="project" value="InterPro"/>
</dbReference>
<dbReference type="GO" id="GO:0005829">
    <property type="term" value="C:cytosol"/>
    <property type="evidence" value="ECO:0007669"/>
    <property type="project" value="TreeGrafter"/>
</dbReference>
<dbReference type="AlphaFoldDB" id="B7ARQ3"/>
<gene>
    <name evidence="9" type="ORF">BACPEC_01757</name>
</gene>
<evidence type="ECO:0000256" key="1">
    <source>
        <dbReference type="ARBA" id="ARBA00010945"/>
    </source>
</evidence>
<dbReference type="Proteomes" id="UP000003136">
    <property type="component" value="Unassembled WGS sequence"/>
</dbReference>
<organism evidence="9 10">
    <name type="scientific">[Bacteroides] pectinophilus ATCC 43243</name>
    <dbReference type="NCBI Taxonomy" id="483218"/>
    <lineage>
        <taxon>Bacteria</taxon>
        <taxon>Bacillati</taxon>
        <taxon>Bacillota</taxon>
        <taxon>Clostridia</taxon>
        <taxon>Eubacteriales</taxon>
    </lineage>
</organism>
<evidence type="ECO:0000259" key="8">
    <source>
        <dbReference type="PROSITE" id="PS50173"/>
    </source>
</evidence>
<dbReference type="GO" id="GO:0009432">
    <property type="term" value="P:SOS response"/>
    <property type="evidence" value="ECO:0007669"/>
    <property type="project" value="TreeGrafter"/>
</dbReference>
<keyword evidence="10" id="KW-1185">Reference proteome</keyword>
<dbReference type="SUPFAM" id="SSF56672">
    <property type="entry name" value="DNA/RNA polymerases"/>
    <property type="match status" value="1"/>
</dbReference>
<dbReference type="STRING" id="483218.BACPEC_01757"/>
<feature type="region of interest" description="Disordered" evidence="7">
    <location>
        <begin position="490"/>
        <end position="509"/>
    </location>
</feature>
<accession>B7ARQ3</accession>
<keyword evidence="6" id="KW-0175">Coiled coil</keyword>
<evidence type="ECO:0000256" key="5">
    <source>
        <dbReference type="ARBA" id="ARBA00022932"/>
    </source>
</evidence>
<dbReference type="InterPro" id="IPR017961">
    <property type="entry name" value="DNA_pol_Y-fam_little_finger"/>
</dbReference>
<dbReference type="InterPro" id="IPR043128">
    <property type="entry name" value="Rev_trsase/Diguanyl_cyclase"/>
</dbReference>